<organism evidence="11 12">
    <name type="scientific">Leucobacter exalbidus</name>
    <dbReference type="NCBI Taxonomy" id="662960"/>
    <lineage>
        <taxon>Bacteria</taxon>
        <taxon>Bacillati</taxon>
        <taxon>Actinomycetota</taxon>
        <taxon>Actinomycetes</taxon>
        <taxon>Micrococcales</taxon>
        <taxon>Microbacteriaceae</taxon>
        <taxon>Leucobacter</taxon>
    </lineage>
</organism>
<keyword evidence="12" id="KW-1185">Reference proteome</keyword>
<accession>A0A940Q0R9</accession>
<evidence type="ECO:0000259" key="9">
    <source>
        <dbReference type="Pfam" id="PF00107"/>
    </source>
</evidence>
<comment type="caution">
    <text evidence="11">The sequence shown here is derived from an EMBL/GenBank/DDBJ whole genome shotgun (WGS) entry which is preliminary data.</text>
</comment>
<dbReference type="PANTHER" id="PTHR42940:SF3">
    <property type="entry name" value="ALCOHOL DEHYDROGENASE 1-RELATED"/>
    <property type="match status" value="1"/>
</dbReference>
<dbReference type="InterPro" id="IPR036291">
    <property type="entry name" value="NAD(P)-bd_dom_sf"/>
</dbReference>
<protein>
    <recommendedName>
        <fullName evidence="3">alcohol dehydrogenase</fullName>
        <ecNumber evidence="3">1.1.1.1</ecNumber>
    </recommendedName>
</protein>
<sequence>MTAADRAATQVATGPVTVAPGDEPSAAATRTPWWRRRGRAASDAPTGPEGAVGEETAGTTPNGAGVEPGAEGGPQATVMTNPEAVSMLFMGEGAPHEPGAVPHVGLRAGEVLVRIELATVCGSDVHTVLGHRTEPTPLVLGHEAVGHVVTVGGGGARYTDGGAVTAGDRVVWSVAVHCGNCDRCLRGIPQKCQTLKKYGHERIEHGWELSGGFASHIHLLAGTPLVRVDERVPAQVLAPAGCGIATAWAALAAAERTVPVHGARVLITGGGLIGLAAAAMAAERGAHVTLSDLDAERRSLAYEFGAAQAHDPAGEAELAEEFDIAIDASGAPAAVASGLEALSIGGVAVWVGSVFPTKPIKIVPERVVRGLITVTGVHNYTPVDLEGAVAFLHEQWQRYPFAGLVGETLPLHHLDLALERAAQHLEVRVGIDTQAPAPRDPALGTATSPIQTA</sequence>
<dbReference type="InterPro" id="IPR011032">
    <property type="entry name" value="GroES-like_sf"/>
</dbReference>
<evidence type="ECO:0000256" key="1">
    <source>
        <dbReference type="ARBA" id="ARBA00001947"/>
    </source>
</evidence>
<evidence type="ECO:0000256" key="8">
    <source>
        <dbReference type="SAM" id="MobiDB-lite"/>
    </source>
</evidence>
<gene>
    <name evidence="11" type="ORF">JOF28_002828</name>
</gene>
<keyword evidence="6" id="KW-0560">Oxidoreductase</keyword>
<dbReference type="NCBIfam" id="TIGR03366">
    <property type="entry name" value="HpnZ_proposed"/>
    <property type="match status" value="1"/>
</dbReference>
<name>A0A940Q0R9_9MICO</name>
<comment type="cofactor">
    <cofactor evidence="1">
        <name>Zn(2+)</name>
        <dbReference type="ChEBI" id="CHEBI:29105"/>
    </cofactor>
</comment>
<evidence type="ECO:0000256" key="6">
    <source>
        <dbReference type="ARBA" id="ARBA00023002"/>
    </source>
</evidence>
<evidence type="ECO:0000256" key="3">
    <source>
        <dbReference type="ARBA" id="ARBA00013190"/>
    </source>
</evidence>
<dbReference type="Pfam" id="PF00107">
    <property type="entry name" value="ADH_zinc_N"/>
    <property type="match status" value="1"/>
</dbReference>
<dbReference type="Gene3D" id="3.40.50.720">
    <property type="entry name" value="NAD(P)-binding Rossmann-like Domain"/>
    <property type="match status" value="1"/>
</dbReference>
<evidence type="ECO:0000256" key="2">
    <source>
        <dbReference type="ARBA" id="ARBA00008072"/>
    </source>
</evidence>
<feature type="domain" description="Alcohol dehydrogenase-like N-terminal" evidence="10">
    <location>
        <begin position="108"/>
        <end position="219"/>
    </location>
</feature>
<dbReference type="GO" id="GO:0005737">
    <property type="term" value="C:cytoplasm"/>
    <property type="evidence" value="ECO:0007669"/>
    <property type="project" value="TreeGrafter"/>
</dbReference>
<dbReference type="InterPro" id="IPR013154">
    <property type="entry name" value="ADH-like_N"/>
</dbReference>
<dbReference type="Pfam" id="PF08240">
    <property type="entry name" value="ADH_N"/>
    <property type="match status" value="1"/>
</dbReference>
<dbReference type="EMBL" id="JAFIDA010000001">
    <property type="protein sequence ID" value="MBP1327596.1"/>
    <property type="molecule type" value="Genomic_DNA"/>
</dbReference>
<feature type="domain" description="Alcohol dehydrogenase-like C-terminal" evidence="9">
    <location>
        <begin position="273"/>
        <end position="393"/>
    </location>
</feature>
<keyword evidence="7" id="KW-0520">NAD</keyword>
<comment type="similarity">
    <text evidence="2">Belongs to the zinc-containing alcohol dehydrogenase family.</text>
</comment>
<dbReference type="SUPFAM" id="SSF51735">
    <property type="entry name" value="NAD(P)-binding Rossmann-fold domains"/>
    <property type="match status" value="1"/>
</dbReference>
<evidence type="ECO:0000259" key="10">
    <source>
        <dbReference type="Pfam" id="PF08240"/>
    </source>
</evidence>
<dbReference type="RefSeq" id="WP_245189991.1">
    <property type="nucleotide sequence ID" value="NZ_JAFIDA010000001.1"/>
</dbReference>
<feature type="region of interest" description="Disordered" evidence="8">
    <location>
        <begin position="1"/>
        <end position="76"/>
    </location>
</feature>
<feature type="region of interest" description="Disordered" evidence="8">
    <location>
        <begin position="434"/>
        <end position="453"/>
    </location>
</feature>
<proteinExistence type="inferred from homology"/>
<dbReference type="EC" id="1.1.1.1" evidence="3"/>
<dbReference type="InterPro" id="IPR013149">
    <property type="entry name" value="ADH-like_C"/>
</dbReference>
<dbReference type="Proteomes" id="UP000675163">
    <property type="component" value="Unassembled WGS sequence"/>
</dbReference>
<dbReference type="SUPFAM" id="SSF50129">
    <property type="entry name" value="GroES-like"/>
    <property type="match status" value="1"/>
</dbReference>
<evidence type="ECO:0000313" key="12">
    <source>
        <dbReference type="Proteomes" id="UP000675163"/>
    </source>
</evidence>
<dbReference type="GO" id="GO:0004022">
    <property type="term" value="F:alcohol dehydrogenase (NAD+) activity"/>
    <property type="evidence" value="ECO:0007669"/>
    <property type="project" value="UniProtKB-EC"/>
</dbReference>
<keyword evidence="5" id="KW-0862">Zinc</keyword>
<evidence type="ECO:0000256" key="5">
    <source>
        <dbReference type="ARBA" id="ARBA00022833"/>
    </source>
</evidence>
<dbReference type="AlphaFoldDB" id="A0A940Q0R9"/>
<dbReference type="PANTHER" id="PTHR42940">
    <property type="entry name" value="ALCOHOL DEHYDROGENASE 1-RELATED"/>
    <property type="match status" value="1"/>
</dbReference>
<dbReference type="Gene3D" id="3.90.180.10">
    <property type="entry name" value="Medium-chain alcohol dehydrogenases, catalytic domain"/>
    <property type="match status" value="1"/>
</dbReference>
<reference evidence="11" key="1">
    <citation type="submission" date="2021-02" db="EMBL/GenBank/DDBJ databases">
        <title>Sequencing the genomes of 1000 actinobacteria strains.</title>
        <authorList>
            <person name="Klenk H.-P."/>
        </authorList>
    </citation>
    <scope>NUCLEOTIDE SEQUENCE</scope>
    <source>
        <strain evidence="11">DSM 22850</strain>
    </source>
</reference>
<keyword evidence="4" id="KW-0479">Metal-binding</keyword>
<evidence type="ECO:0000313" key="11">
    <source>
        <dbReference type="EMBL" id="MBP1327596.1"/>
    </source>
</evidence>
<dbReference type="InterPro" id="IPR017743">
    <property type="entry name" value="ADH_phosphonate_catab-assoc"/>
</dbReference>
<dbReference type="GO" id="GO:0046872">
    <property type="term" value="F:metal ion binding"/>
    <property type="evidence" value="ECO:0007669"/>
    <property type="project" value="UniProtKB-KW"/>
</dbReference>
<evidence type="ECO:0000256" key="4">
    <source>
        <dbReference type="ARBA" id="ARBA00022723"/>
    </source>
</evidence>
<evidence type="ECO:0000256" key="7">
    <source>
        <dbReference type="ARBA" id="ARBA00023027"/>
    </source>
</evidence>